<dbReference type="Pfam" id="PF00582">
    <property type="entry name" value="Usp"/>
    <property type="match status" value="1"/>
</dbReference>
<sequence length="273" mass="31935">MRHILLLTDFSDTANNAINYALNFFKNQACHFHILHVHKSGSFILDDLWYQPNENLYNSIIKDEKANLNTLKDKLYKQNTIESFEFSTIVDYDNFTSAIKQIINKYPIELIVTGYNGPSNLIEHFFGSNTIQVIKNIDRPMLIIPEKCRYKKPENLLLVLNDEEFISDNSYKKLNSIIKNNHLNIHAIRVFEHEKHALKEKDEIVLKNNNIVPIKYYQIQDVSLESAITTYKQIHDIDIISLFIDNKNRKNNTLKNVTKSTISKRKELPLLIV</sequence>
<gene>
    <name evidence="3" type="ORF">GCM10022271_18670</name>
</gene>
<dbReference type="CDD" id="cd00293">
    <property type="entry name" value="USP-like"/>
    <property type="match status" value="1"/>
</dbReference>
<dbReference type="RefSeq" id="WP_344729789.1">
    <property type="nucleotide sequence ID" value="NZ_BAABBI010000002.1"/>
</dbReference>
<dbReference type="PANTHER" id="PTHR46268:SF22">
    <property type="entry name" value="SENSOR PROTEIN KDPD-RELATED"/>
    <property type="match status" value="1"/>
</dbReference>
<protein>
    <recommendedName>
        <fullName evidence="2">UspA domain-containing protein</fullName>
    </recommendedName>
</protein>
<dbReference type="PRINTS" id="PR01438">
    <property type="entry name" value="UNVRSLSTRESS"/>
</dbReference>
<dbReference type="PANTHER" id="PTHR46268">
    <property type="entry name" value="STRESS RESPONSE PROTEIN NHAX"/>
    <property type="match status" value="1"/>
</dbReference>
<dbReference type="EMBL" id="BAABBI010000002">
    <property type="protein sequence ID" value="GAA3786357.1"/>
    <property type="molecule type" value="Genomic_DNA"/>
</dbReference>
<organism evidence="3 4">
    <name type="scientific">Corallibacter vietnamensis</name>
    <dbReference type="NCBI Taxonomy" id="904130"/>
    <lineage>
        <taxon>Bacteria</taxon>
        <taxon>Pseudomonadati</taxon>
        <taxon>Bacteroidota</taxon>
        <taxon>Flavobacteriia</taxon>
        <taxon>Flavobacteriales</taxon>
        <taxon>Flavobacteriaceae</taxon>
        <taxon>Corallibacter</taxon>
    </lineage>
</organism>
<dbReference type="Gene3D" id="3.40.50.12370">
    <property type="match status" value="1"/>
</dbReference>
<name>A0ABP7H6B4_9FLAO</name>
<comment type="caution">
    <text evidence="3">The sequence shown here is derived from an EMBL/GenBank/DDBJ whole genome shotgun (WGS) entry which is preliminary data.</text>
</comment>
<dbReference type="SUPFAM" id="SSF52402">
    <property type="entry name" value="Adenine nucleotide alpha hydrolases-like"/>
    <property type="match status" value="1"/>
</dbReference>
<evidence type="ECO:0000256" key="1">
    <source>
        <dbReference type="ARBA" id="ARBA00008791"/>
    </source>
</evidence>
<proteinExistence type="inferred from homology"/>
<evidence type="ECO:0000259" key="2">
    <source>
        <dbReference type="Pfam" id="PF00582"/>
    </source>
</evidence>
<comment type="similarity">
    <text evidence="1">Belongs to the universal stress protein A family.</text>
</comment>
<evidence type="ECO:0000313" key="4">
    <source>
        <dbReference type="Proteomes" id="UP001501456"/>
    </source>
</evidence>
<accession>A0ABP7H6B4</accession>
<dbReference type="InterPro" id="IPR006015">
    <property type="entry name" value="Universal_stress_UspA"/>
</dbReference>
<dbReference type="InterPro" id="IPR006016">
    <property type="entry name" value="UspA"/>
</dbReference>
<feature type="domain" description="UspA" evidence="2">
    <location>
        <begin position="1"/>
        <end position="145"/>
    </location>
</feature>
<keyword evidence="4" id="KW-1185">Reference proteome</keyword>
<evidence type="ECO:0000313" key="3">
    <source>
        <dbReference type="EMBL" id="GAA3786357.1"/>
    </source>
</evidence>
<dbReference type="Proteomes" id="UP001501456">
    <property type="component" value="Unassembled WGS sequence"/>
</dbReference>
<reference evidence="4" key="1">
    <citation type="journal article" date="2019" name="Int. J. Syst. Evol. Microbiol.">
        <title>The Global Catalogue of Microorganisms (GCM) 10K type strain sequencing project: providing services to taxonomists for standard genome sequencing and annotation.</title>
        <authorList>
            <consortium name="The Broad Institute Genomics Platform"/>
            <consortium name="The Broad Institute Genome Sequencing Center for Infectious Disease"/>
            <person name="Wu L."/>
            <person name="Ma J."/>
        </authorList>
    </citation>
    <scope>NUCLEOTIDE SEQUENCE [LARGE SCALE GENOMIC DNA]</scope>
    <source>
        <strain evidence="4">JCM 17525</strain>
    </source>
</reference>